<sequence>MVGDEKFCRSIR</sequence>
<dbReference type="EMBL" id="GBRH01241778">
    <property type="protein sequence ID" value="JAD56117.1"/>
    <property type="molecule type" value="Transcribed_RNA"/>
</dbReference>
<accession>A0A0A9BA17</accession>
<name>A0A0A9BA17_ARUDO</name>
<protein>
    <submittedName>
        <fullName evidence="1">Uncharacterized protein</fullName>
    </submittedName>
</protein>
<reference evidence="1" key="2">
    <citation type="journal article" date="2015" name="Data Brief">
        <title>Shoot transcriptome of the giant reed, Arundo donax.</title>
        <authorList>
            <person name="Barrero R.A."/>
            <person name="Guerrero F.D."/>
            <person name="Moolhuijzen P."/>
            <person name="Goolsby J.A."/>
            <person name="Tidwell J."/>
            <person name="Bellgard S.E."/>
            <person name="Bellgard M.I."/>
        </authorList>
    </citation>
    <scope>NUCLEOTIDE SEQUENCE</scope>
    <source>
        <tissue evidence="1">Shoot tissue taken approximately 20 cm above the soil surface</tissue>
    </source>
</reference>
<reference evidence="1" key="1">
    <citation type="submission" date="2014-09" db="EMBL/GenBank/DDBJ databases">
        <authorList>
            <person name="Magalhaes I.L.F."/>
            <person name="Oliveira U."/>
            <person name="Santos F.R."/>
            <person name="Vidigal T.H.D.A."/>
            <person name="Brescovit A.D."/>
            <person name="Santos A.J."/>
        </authorList>
    </citation>
    <scope>NUCLEOTIDE SEQUENCE</scope>
    <source>
        <tissue evidence="1">Shoot tissue taken approximately 20 cm above the soil surface</tissue>
    </source>
</reference>
<organism evidence="1">
    <name type="scientific">Arundo donax</name>
    <name type="common">Giant reed</name>
    <name type="synonym">Donax arundinaceus</name>
    <dbReference type="NCBI Taxonomy" id="35708"/>
    <lineage>
        <taxon>Eukaryota</taxon>
        <taxon>Viridiplantae</taxon>
        <taxon>Streptophyta</taxon>
        <taxon>Embryophyta</taxon>
        <taxon>Tracheophyta</taxon>
        <taxon>Spermatophyta</taxon>
        <taxon>Magnoliopsida</taxon>
        <taxon>Liliopsida</taxon>
        <taxon>Poales</taxon>
        <taxon>Poaceae</taxon>
        <taxon>PACMAD clade</taxon>
        <taxon>Arundinoideae</taxon>
        <taxon>Arundineae</taxon>
        <taxon>Arundo</taxon>
    </lineage>
</organism>
<evidence type="ECO:0000313" key="1">
    <source>
        <dbReference type="EMBL" id="JAD56117.1"/>
    </source>
</evidence>
<proteinExistence type="predicted"/>